<reference evidence="4" key="1">
    <citation type="submission" date="2025-08" db="UniProtKB">
        <authorList>
            <consortium name="RefSeq"/>
        </authorList>
    </citation>
    <scope>IDENTIFICATION</scope>
    <source>
        <strain evidence="4">11010-0011.00</strain>
        <tissue evidence="4">Whole body</tissue>
    </source>
</reference>
<evidence type="ECO:0000313" key="3">
    <source>
        <dbReference type="Proteomes" id="UP000504634"/>
    </source>
</evidence>
<dbReference type="OrthoDB" id="7866727at2759"/>
<sequence>MKPYHAVCILVAALLLHSQCAEGRRRKHKGDDHEKSEQRKTKTKTKWSSSTDLGGINAHVSSEEHGYYVKRTYSPTGEANKKQLSPPFLAIPIAWFSCGADTGCQTTSNSGGMNGAAQALSEGFLCDDDCNEPYAPICGKTPTEVAVFYNKCKLNVAKCRTHGLWADLPYEQCQQTYPKETAYTDKKFKASPYFSATNAVDAQPDKPVELPNNNVVEGQAQPENNVEPIAASSGAPRPTAKPLEAAMAAALDEINAKITEAEKVVARDSIIQVQADKDRLQYKIA</sequence>
<accession>A0A6J2UG70</accession>
<organism evidence="3 4">
    <name type="scientific">Drosophila lebanonensis</name>
    <name type="common">Fruit fly</name>
    <name type="synonym">Scaptodrosophila lebanonensis</name>
    <dbReference type="NCBI Taxonomy" id="7225"/>
    <lineage>
        <taxon>Eukaryota</taxon>
        <taxon>Metazoa</taxon>
        <taxon>Ecdysozoa</taxon>
        <taxon>Arthropoda</taxon>
        <taxon>Hexapoda</taxon>
        <taxon>Insecta</taxon>
        <taxon>Pterygota</taxon>
        <taxon>Neoptera</taxon>
        <taxon>Endopterygota</taxon>
        <taxon>Diptera</taxon>
        <taxon>Brachycera</taxon>
        <taxon>Muscomorpha</taxon>
        <taxon>Ephydroidea</taxon>
        <taxon>Drosophilidae</taxon>
        <taxon>Scaptodrosophila</taxon>
    </lineage>
</organism>
<evidence type="ECO:0000256" key="2">
    <source>
        <dbReference type="SAM" id="SignalP"/>
    </source>
</evidence>
<evidence type="ECO:0000256" key="1">
    <source>
        <dbReference type="SAM" id="MobiDB-lite"/>
    </source>
</evidence>
<dbReference type="RefSeq" id="XP_030387451.1">
    <property type="nucleotide sequence ID" value="XM_030531591.1"/>
</dbReference>
<gene>
    <name evidence="4" type="primary">LOC115634044</name>
</gene>
<dbReference type="Proteomes" id="UP000504634">
    <property type="component" value="Unplaced"/>
</dbReference>
<feature type="compositionally biased region" description="Basic and acidic residues" evidence="1">
    <location>
        <begin position="29"/>
        <end position="40"/>
    </location>
</feature>
<feature type="chain" id="PRO_5027060427" evidence="2">
    <location>
        <begin position="24"/>
        <end position="285"/>
    </location>
</feature>
<name>A0A6J2UG70_DROLE</name>
<dbReference type="CTD" id="39499"/>
<dbReference type="GeneID" id="115634044"/>
<feature type="signal peptide" evidence="2">
    <location>
        <begin position="1"/>
        <end position="23"/>
    </location>
</feature>
<evidence type="ECO:0000313" key="4">
    <source>
        <dbReference type="RefSeq" id="XP_030387451.1"/>
    </source>
</evidence>
<keyword evidence="2" id="KW-0732">Signal</keyword>
<dbReference type="Gene3D" id="3.30.60.30">
    <property type="match status" value="1"/>
</dbReference>
<keyword evidence="3" id="KW-1185">Reference proteome</keyword>
<proteinExistence type="predicted"/>
<dbReference type="AlphaFoldDB" id="A0A6J2UG70"/>
<protein>
    <submittedName>
        <fullName evidence="4">Uncharacterized protein LOC115634044</fullName>
    </submittedName>
</protein>
<feature type="region of interest" description="Disordered" evidence="1">
    <location>
        <begin position="22"/>
        <end position="57"/>
    </location>
</feature>